<name>A0A1G9BES2_9FIRM</name>
<feature type="compositionally biased region" description="Basic and acidic residues" evidence="1">
    <location>
        <begin position="31"/>
        <end position="57"/>
    </location>
</feature>
<keyword evidence="3" id="KW-1185">Reference proteome</keyword>
<dbReference type="AlphaFoldDB" id="A0A1G9BES2"/>
<proteinExistence type="predicted"/>
<evidence type="ECO:0000313" key="3">
    <source>
        <dbReference type="Proteomes" id="UP000198718"/>
    </source>
</evidence>
<feature type="region of interest" description="Disordered" evidence="1">
    <location>
        <begin position="23"/>
        <end position="57"/>
    </location>
</feature>
<dbReference type="OrthoDB" id="1958145at2"/>
<sequence>MESILIFIVFVIISSVFNKDKRAKKTSRRPRGLDENEMDRGQDHSFDKPKPTVTRREGGFGDLIQELRADFNEVFKEKSITREVREDNPKPIEETTKDLSYNEKYEYEYGNEYQKHINDKELEIRYDVDKKKAKERSTPIKPVYTNETQQSISNNNLSFDEQTLLQGIIMSEILGKPKALKK</sequence>
<dbReference type="RefSeq" id="WP_090551769.1">
    <property type="nucleotide sequence ID" value="NZ_FNFP01000002.1"/>
</dbReference>
<dbReference type="Proteomes" id="UP000198718">
    <property type="component" value="Unassembled WGS sequence"/>
</dbReference>
<dbReference type="STRING" id="393762.SAMN05660472_01155"/>
<evidence type="ECO:0000256" key="1">
    <source>
        <dbReference type="SAM" id="MobiDB-lite"/>
    </source>
</evidence>
<reference evidence="2 3" key="1">
    <citation type="submission" date="2016-10" db="EMBL/GenBank/DDBJ databases">
        <authorList>
            <person name="de Groot N.N."/>
        </authorList>
    </citation>
    <scope>NUCLEOTIDE SEQUENCE [LARGE SCALE GENOMIC DNA]</scope>
    <source>
        <strain evidence="2 3">DSM 18346</strain>
    </source>
</reference>
<evidence type="ECO:0000313" key="2">
    <source>
        <dbReference type="EMBL" id="SDK38056.1"/>
    </source>
</evidence>
<gene>
    <name evidence="2" type="ORF">SAMN05660472_01155</name>
</gene>
<organism evidence="2 3">
    <name type="scientific">Natronincola ferrireducens</name>
    <dbReference type="NCBI Taxonomy" id="393762"/>
    <lineage>
        <taxon>Bacteria</taxon>
        <taxon>Bacillati</taxon>
        <taxon>Bacillota</taxon>
        <taxon>Clostridia</taxon>
        <taxon>Peptostreptococcales</taxon>
        <taxon>Natronincolaceae</taxon>
        <taxon>Natronincola</taxon>
    </lineage>
</organism>
<protein>
    <submittedName>
        <fullName evidence="2">Uncharacterized protein</fullName>
    </submittedName>
</protein>
<dbReference type="EMBL" id="FNFP01000002">
    <property type="protein sequence ID" value="SDK38056.1"/>
    <property type="molecule type" value="Genomic_DNA"/>
</dbReference>
<accession>A0A1G9BES2</accession>